<comment type="caution">
    <text evidence="1">The sequence shown here is derived from an EMBL/GenBank/DDBJ whole genome shotgun (WGS) entry which is preliminary data.</text>
</comment>
<dbReference type="Proteomes" id="UP001626550">
    <property type="component" value="Unassembled WGS sequence"/>
</dbReference>
<accession>A0ABD2QAH6</accession>
<name>A0ABD2QAH6_9PLAT</name>
<dbReference type="EMBL" id="JBJKFK010000533">
    <property type="protein sequence ID" value="KAL3316488.1"/>
    <property type="molecule type" value="Genomic_DNA"/>
</dbReference>
<organism evidence="1 2">
    <name type="scientific">Cichlidogyrus casuarinus</name>
    <dbReference type="NCBI Taxonomy" id="1844966"/>
    <lineage>
        <taxon>Eukaryota</taxon>
        <taxon>Metazoa</taxon>
        <taxon>Spiralia</taxon>
        <taxon>Lophotrochozoa</taxon>
        <taxon>Platyhelminthes</taxon>
        <taxon>Monogenea</taxon>
        <taxon>Monopisthocotylea</taxon>
        <taxon>Dactylogyridea</taxon>
        <taxon>Ancyrocephalidae</taxon>
        <taxon>Cichlidogyrus</taxon>
    </lineage>
</organism>
<evidence type="ECO:0000313" key="2">
    <source>
        <dbReference type="Proteomes" id="UP001626550"/>
    </source>
</evidence>
<evidence type="ECO:0000313" key="1">
    <source>
        <dbReference type="EMBL" id="KAL3316488.1"/>
    </source>
</evidence>
<proteinExistence type="predicted"/>
<protein>
    <submittedName>
        <fullName evidence="1">Uncharacterized protein</fullName>
    </submittedName>
</protein>
<sequence length="291" mass="33419">MIKTLNRCLPVTLDVLGFLPESRKAVCRSLVDPLFEPTVKFREITGKSDDLFWGTSDLNYNKYTFKVQVYENVQSMDNVPLILEYYANSQPIIRGFIFVFDTVESLNSIPISFFHEIEEEGWSYVKLLLNPSADDQNLSDNSLFFIKSQNLTKQVLIPALSFLLENALIKQHCFYLINLDPDLPRKLYYNLMQSSAFWQSVDSSQAPALSQLILKFLDFDQTADSLKNYLLTCRKKMLLCYLLESPKTLNDLNFIESSGFLSFDSINTVYQSHQDRCSNISLPQNSDLAVS</sequence>
<dbReference type="AlphaFoldDB" id="A0ABD2QAH6"/>
<reference evidence="1 2" key="1">
    <citation type="submission" date="2024-11" db="EMBL/GenBank/DDBJ databases">
        <title>Adaptive evolution of stress response genes in parasites aligns with host niche diversity.</title>
        <authorList>
            <person name="Hahn C."/>
            <person name="Resl P."/>
        </authorList>
    </citation>
    <scope>NUCLEOTIDE SEQUENCE [LARGE SCALE GENOMIC DNA]</scope>
    <source>
        <strain evidence="1">EGGRZ-B1_66</strain>
        <tissue evidence="1">Body</tissue>
    </source>
</reference>
<keyword evidence="2" id="KW-1185">Reference proteome</keyword>
<gene>
    <name evidence="1" type="ORF">Ciccas_004865</name>
</gene>